<dbReference type="AlphaFoldDB" id="A0A644YT46"/>
<sequence length="147" mass="15309">MGQAQRQQHMAGVQGPGGTGASRGRADALLVQQQKQGFPFDALKAQVHVAGKAALPLAVENAVGNFRQAVDQPIPQDGDLGRVLLQMIANLVKGRSRAHDSGDILGAGPFAPLLRAAINHVHQGDGPAPDVQHTHSLGSMKLVGRQA</sequence>
<dbReference type="EMBL" id="VSSQ01005566">
    <property type="protein sequence ID" value="MPM29643.1"/>
    <property type="molecule type" value="Genomic_DNA"/>
</dbReference>
<organism evidence="2">
    <name type="scientific">bioreactor metagenome</name>
    <dbReference type="NCBI Taxonomy" id="1076179"/>
    <lineage>
        <taxon>unclassified sequences</taxon>
        <taxon>metagenomes</taxon>
        <taxon>ecological metagenomes</taxon>
    </lineage>
</organism>
<comment type="caution">
    <text evidence="2">The sequence shown here is derived from an EMBL/GenBank/DDBJ whole genome shotgun (WGS) entry which is preliminary data.</text>
</comment>
<accession>A0A644YT46</accession>
<evidence type="ECO:0000256" key="1">
    <source>
        <dbReference type="SAM" id="MobiDB-lite"/>
    </source>
</evidence>
<protein>
    <submittedName>
        <fullName evidence="2">Uncharacterized protein</fullName>
    </submittedName>
</protein>
<name>A0A644YT46_9ZZZZ</name>
<gene>
    <name evidence="2" type="ORF">SDC9_76183</name>
</gene>
<reference evidence="2" key="1">
    <citation type="submission" date="2019-08" db="EMBL/GenBank/DDBJ databases">
        <authorList>
            <person name="Kucharzyk K."/>
            <person name="Murdoch R.W."/>
            <person name="Higgins S."/>
            <person name="Loffler F."/>
        </authorList>
    </citation>
    <scope>NUCLEOTIDE SEQUENCE</scope>
</reference>
<feature type="region of interest" description="Disordered" evidence="1">
    <location>
        <begin position="1"/>
        <end position="23"/>
    </location>
</feature>
<evidence type="ECO:0000313" key="2">
    <source>
        <dbReference type="EMBL" id="MPM29643.1"/>
    </source>
</evidence>
<proteinExistence type="predicted"/>